<comment type="similarity">
    <text evidence="3">Belongs to the methyltransferase superfamily. ETFBKMT family.</text>
</comment>
<gene>
    <name evidence="6" type="ORF">SNE40_003574</name>
</gene>
<accession>A0AAN8Q5F9</accession>
<name>A0AAN8Q5F9_PATCE</name>
<comment type="caution">
    <text evidence="6">The sequence shown here is derived from an EMBL/GenBank/DDBJ whole genome shotgun (WGS) entry which is preliminary data.</text>
</comment>
<dbReference type="CDD" id="cd02440">
    <property type="entry name" value="AdoMet_MTases"/>
    <property type="match status" value="1"/>
</dbReference>
<organism evidence="6 7">
    <name type="scientific">Patella caerulea</name>
    <name type="common">Rayed Mediterranean limpet</name>
    <dbReference type="NCBI Taxonomy" id="87958"/>
    <lineage>
        <taxon>Eukaryota</taxon>
        <taxon>Metazoa</taxon>
        <taxon>Spiralia</taxon>
        <taxon>Lophotrochozoa</taxon>
        <taxon>Mollusca</taxon>
        <taxon>Gastropoda</taxon>
        <taxon>Patellogastropoda</taxon>
        <taxon>Patelloidea</taxon>
        <taxon>Patellidae</taxon>
        <taxon>Patella</taxon>
    </lineage>
</organism>
<evidence type="ECO:0000256" key="3">
    <source>
        <dbReference type="ARBA" id="ARBA00037932"/>
    </source>
</evidence>
<evidence type="ECO:0000256" key="1">
    <source>
        <dbReference type="ARBA" id="ARBA00022603"/>
    </source>
</evidence>
<dbReference type="InterPro" id="IPR050078">
    <property type="entry name" value="Ribosomal_L11_MeTrfase_PrmA"/>
</dbReference>
<dbReference type="Gene3D" id="3.40.50.150">
    <property type="entry name" value="Vaccinia Virus protein VP39"/>
    <property type="match status" value="1"/>
</dbReference>
<keyword evidence="1" id="KW-0489">Methyltransferase</keyword>
<evidence type="ECO:0000256" key="4">
    <source>
        <dbReference type="ARBA" id="ARBA00041867"/>
    </source>
</evidence>
<dbReference type="Pfam" id="PF06325">
    <property type="entry name" value="PrmA"/>
    <property type="match status" value="1"/>
</dbReference>
<evidence type="ECO:0000256" key="5">
    <source>
        <dbReference type="ARBA" id="ARBA00042266"/>
    </source>
</evidence>
<keyword evidence="2" id="KW-0808">Transferase</keyword>
<reference evidence="6 7" key="1">
    <citation type="submission" date="2024-01" db="EMBL/GenBank/DDBJ databases">
        <title>The genome of the rayed Mediterranean limpet Patella caerulea (Linnaeus, 1758).</title>
        <authorList>
            <person name="Anh-Thu Weber A."/>
            <person name="Halstead-Nussloch G."/>
        </authorList>
    </citation>
    <scope>NUCLEOTIDE SEQUENCE [LARGE SCALE GENOMIC DNA]</scope>
    <source>
        <strain evidence="6">AATW-2023a</strain>
        <tissue evidence="6">Whole specimen</tissue>
    </source>
</reference>
<dbReference type="PANTHER" id="PTHR43648">
    <property type="entry name" value="ELECTRON TRANSFER FLAVOPROTEIN BETA SUBUNIT LYSINE METHYLTRANSFERASE"/>
    <property type="match status" value="1"/>
</dbReference>
<dbReference type="SUPFAM" id="SSF53335">
    <property type="entry name" value="S-adenosyl-L-methionine-dependent methyltransferases"/>
    <property type="match status" value="1"/>
</dbReference>
<dbReference type="AlphaFoldDB" id="A0AAN8Q5F9"/>
<sequence>MKEIYCKFKSTRDDVAALIEQNTEISTDHMTPEIKLRLITPNCHLWHSNGDDSPFLEPFWAFYWPGGQALTRYILDNGERFNGKTIVDIGSGCGATAIACKLVGARHVIANDIDSVAAESIKLNSELNDVTLFITTQNLIGQSSAKCDIILLGDMFYDEQFANIISDWLKKSMTKSSTVFIGDPGRHSFQNHPMREQLKKLACYELPKSCKLQNNGLISSSVWEMSI</sequence>
<evidence type="ECO:0000256" key="2">
    <source>
        <dbReference type="ARBA" id="ARBA00022679"/>
    </source>
</evidence>
<protein>
    <recommendedName>
        <fullName evidence="5">ETFB lysine methyltransferase</fullName>
    </recommendedName>
    <alternativeName>
        <fullName evidence="4">Protein N-lysine methyltransferase METTL20</fullName>
    </alternativeName>
</protein>
<dbReference type="GO" id="GO:0016279">
    <property type="term" value="F:protein-lysine N-methyltransferase activity"/>
    <property type="evidence" value="ECO:0007669"/>
    <property type="project" value="TreeGrafter"/>
</dbReference>
<proteinExistence type="inferred from homology"/>
<dbReference type="PANTHER" id="PTHR43648:SF1">
    <property type="entry name" value="ELECTRON TRANSFER FLAVOPROTEIN BETA SUBUNIT LYSINE METHYLTRANSFERASE"/>
    <property type="match status" value="1"/>
</dbReference>
<evidence type="ECO:0000313" key="7">
    <source>
        <dbReference type="Proteomes" id="UP001347796"/>
    </source>
</evidence>
<dbReference type="GO" id="GO:0032259">
    <property type="term" value="P:methylation"/>
    <property type="evidence" value="ECO:0007669"/>
    <property type="project" value="UniProtKB-KW"/>
</dbReference>
<dbReference type="EMBL" id="JAZGQO010000002">
    <property type="protein sequence ID" value="KAK6192020.1"/>
    <property type="molecule type" value="Genomic_DNA"/>
</dbReference>
<dbReference type="InterPro" id="IPR029063">
    <property type="entry name" value="SAM-dependent_MTases_sf"/>
</dbReference>
<dbReference type="GO" id="GO:0005759">
    <property type="term" value="C:mitochondrial matrix"/>
    <property type="evidence" value="ECO:0007669"/>
    <property type="project" value="TreeGrafter"/>
</dbReference>
<keyword evidence="7" id="KW-1185">Reference proteome</keyword>
<dbReference type="Proteomes" id="UP001347796">
    <property type="component" value="Unassembled WGS sequence"/>
</dbReference>
<evidence type="ECO:0000313" key="6">
    <source>
        <dbReference type="EMBL" id="KAK6192020.1"/>
    </source>
</evidence>